<dbReference type="PROSITE" id="PS00107">
    <property type="entry name" value="PROTEIN_KINASE_ATP"/>
    <property type="match status" value="1"/>
</dbReference>
<dbReference type="EMBL" id="UZAE01012583">
    <property type="protein sequence ID" value="VDO05801.1"/>
    <property type="molecule type" value="Genomic_DNA"/>
</dbReference>
<dbReference type="InterPro" id="IPR000719">
    <property type="entry name" value="Prot_kinase_dom"/>
</dbReference>
<dbReference type="Proteomes" id="UP000278807">
    <property type="component" value="Unassembled WGS sequence"/>
</dbReference>
<keyword evidence="3 7" id="KW-0547">Nucleotide-binding</keyword>
<reference evidence="11" key="1">
    <citation type="submission" date="2017-02" db="UniProtKB">
        <authorList>
            <consortium name="WormBaseParasite"/>
        </authorList>
    </citation>
    <scope>IDENTIFICATION</scope>
</reference>
<evidence type="ECO:0000256" key="3">
    <source>
        <dbReference type="ARBA" id="ARBA00022741"/>
    </source>
</evidence>
<reference evidence="9 10" key="2">
    <citation type="submission" date="2018-11" db="EMBL/GenBank/DDBJ databases">
        <authorList>
            <consortium name="Pathogen Informatics"/>
        </authorList>
    </citation>
    <scope>NUCLEOTIDE SEQUENCE [LARGE SCALE GENOMIC DNA]</scope>
</reference>
<evidence type="ECO:0000256" key="6">
    <source>
        <dbReference type="ARBA" id="ARBA00061588"/>
    </source>
</evidence>
<name>A0A0R3TPG2_RODNA</name>
<feature type="binding site" evidence="7">
    <location>
        <position position="50"/>
    </location>
    <ligand>
        <name>ATP</name>
        <dbReference type="ChEBI" id="CHEBI:30616"/>
    </ligand>
</feature>
<organism evidence="11">
    <name type="scientific">Rodentolepis nana</name>
    <name type="common">Dwarf tapeworm</name>
    <name type="synonym">Hymenolepis nana</name>
    <dbReference type="NCBI Taxonomy" id="102285"/>
    <lineage>
        <taxon>Eukaryota</taxon>
        <taxon>Metazoa</taxon>
        <taxon>Spiralia</taxon>
        <taxon>Lophotrochozoa</taxon>
        <taxon>Platyhelminthes</taxon>
        <taxon>Cestoda</taxon>
        <taxon>Eucestoda</taxon>
        <taxon>Cyclophyllidea</taxon>
        <taxon>Hymenolepididae</taxon>
        <taxon>Rodentolepis</taxon>
    </lineage>
</organism>
<accession>A0A0R3TPG2</accession>
<dbReference type="GO" id="GO:0004674">
    <property type="term" value="F:protein serine/threonine kinase activity"/>
    <property type="evidence" value="ECO:0007669"/>
    <property type="project" value="UniProtKB-KW"/>
</dbReference>
<evidence type="ECO:0000313" key="9">
    <source>
        <dbReference type="EMBL" id="VDO05801.1"/>
    </source>
</evidence>
<dbReference type="SUPFAM" id="SSF56112">
    <property type="entry name" value="Protein kinase-like (PK-like)"/>
    <property type="match status" value="1"/>
</dbReference>
<evidence type="ECO:0000256" key="1">
    <source>
        <dbReference type="ARBA" id="ARBA00022527"/>
    </source>
</evidence>
<dbReference type="GO" id="GO:0015630">
    <property type="term" value="C:microtubule cytoskeleton"/>
    <property type="evidence" value="ECO:0007669"/>
    <property type="project" value="UniProtKB-ARBA"/>
</dbReference>
<keyword evidence="4" id="KW-0418">Kinase</keyword>
<evidence type="ECO:0000256" key="7">
    <source>
        <dbReference type="PROSITE-ProRule" id="PRU10141"/>
    </source>
</evidence>
<gene>
    <name evidence="9" type="ORF">HNAJ_LOCUS9356</name>
</gene>
<protein>
    <submittedName>
        <fullName evidence="11">Protein kinase domain-containing protein</fullName>
    </submittedName>
</protein>
<keyword evidence="10" id="KW-1185">Reference proteome</keyword>
<feature type="domain" description="Protein kinase" evidence="8">
    <location>
        <begin position="21"/>
        <end position="158"/>
    </location>
</feature>
<dbReference type="AlphaFoldDB" id="A0A0R3TPG2"/>
<dbReference type="InterPro" id="IPR011009">
    <property type="entry name" value="Kinase-like_dom_sf"/>
</dbReference>
<proteinExistence type="inferred from homology"/>
<dbReference type="OrthoDB" id="6266330at2759"/>
<keyword evidence="2" id="KW-0808">Transferase</keyword>
<sequence>MTSAGSETDLISSGQIIKNRWRIIKKIGGGGFGEIYEAQEENSRERVALKLESTKQSKQVLKMEVAVLRKLQDKEHFCKFFGCGRTEKYNYIAMSIQNYRERSTTSRSYYFPFSQLFRWINDEGLSSVVFPIYELFTCSGLLILHLSDFTNNYAVVGT</sequence>
<evidence type="ECO:0000256" key="2">
    <source>
        <dbReference type="ARBA" id="ARBA00022679"/>
    </source>
</evidence>
<dbReference type="PANTHER" id="PTHR11909">
    <property type="entry name" value="CASEIN KINASE-RELATED"/>
    <property type="match status" value="1"/>
</dbReference>
<evidence type="ECO:0000256" key="4">
    <source>
        <dbReference type="ARBA" id="ARBA00022777"/>
    </source>
</evidence>
<dbReference type="WBParaSite" id="HNAJ_0000936101-mRNA-1">
    <property type="protein sequence ID" value="HNAJ_0000936101-mRNA-1"/>
    <property type="gene ID" value="HNAJ_0000936101"/>
</dbReference>
<dbReference type="Pfam" id="PF00069">
    <property type="entry name" value="Pkinase"/>
    <property type="match status" value="1"/>
</dbReference>
<evidence type="ECO:0000313" key="11">
    <source>
        <dbReference type="WBParaSite" id="HNAJ_0000936101-mRNA-1"/>
    </source>
</evidence>
<comment type="similarity">
    <text evidence="6">Belongs to the protein kinase superfamily. CK1 Ser/Thr protein kinase family.</text>
</comment>
<dbReference type="FunFam" id="3.30.200.20:FF:000358">
    <property type="entry name" value="Tau tubulin kinase 2b"/>
    <property type="match status" value="1"/>
</dbReference>
<keyword evidence="1" id="KW-0723">Serine/threonine-protein kinase</keyword>
<evidence type="ECO:0000259" key="8">
    <source>
        <dbReference type="PROSITE" id="PS50011"/>
    </source>
</evidence>
<dbReference type="InterPro" id="IPR017441">
    <property type="entry name" value="Protein_kinase_ATP_BS"/>
</dbReference>
<evidence type="ECO:0000256" key="5">
    <source>
        <dbReference type="ARBA" id="ARBA00022840"/>
    </source>
</evidence>
<dbReference type="InterPro" id="IPR050235">
    <property type="entry name" value="CK1_Ser-Thr_kinase"/>
</dbReference>
<dbReference type="PROSITE" id="PS50011">
    <property type="entry name" value="PROTEIN_KINASE_DOM"/>
    <property type="match status" value="1"/>
</dbReference>
<dbReference type="GO" id="GO:0005524">
    <property type="term" value="F:ATP binding"/>
    <property type="evidence" value="ECO:0007669"/>
    <property type="project" value="UniProtKB-UniRule"/>
</dbReference>
<evidence type="ECO:0000313" key="10">
    <source>
        <dbReference type="Proteomes" id="UP000278807"/>
    </source>
</evidence>
<dbReference type="STRING" id="102285.A0A0R3TPG2"/>
<dbReference type="Gene3D" id="3.30.200.20">
    <property type="entry name" value="Phosphorylase Kinase, domain 1"/>
    <property type="match status" value="1"/>
</dbReference>
<keyword evidence="5 7" id="KW-0067">ATP-binding</keyword>